<sequence>MPGTSSSLQQQALQHTDHSTQRERIIEHVFVGELLRRLWVLGIADVELLRAEVDAGGYDLVLCHKAIVRHVQLKSVIEGGRAANVTVNLKLAEKASGCIVWLVVGHDLGLRTFRWFGGRPGEPLPDVSNHQTARHARANSKGVKQARPSHRVLHARDFQALKNLDELIERMFGEIDVLPPS</sequence>
<proteinExistence type="predicted"/>
<protein>
    <recommendedName>
        <fullName evidence="2">DUF4365 domain-containing protein</fullName>
    </recommendedName>
</protein>
<organism evidence="1">
    <name type="scientific">Ralstonia solanacearum</name>
    <name type="common">Pseudomonas solanacearum</name>
    <dbReference type="NCBI Taxonomy" id="305"/>
    <lineage>
        <taxon>Bacteria</taxon>
        <taxon>Pseudomonadati</taxon>
        <taxon>Pseudomonadota</taxon>
        <taxon>Betaproteobacteria</taxon>
        <taxon>Burkholderiales</taxon>
        <taxon>Burkholderiaceae</taxon>
        <taxon>Ralstonia</taxon>
        <taxon>Ralstonia solanacearum species complex</taxon>
    </lineage>
</organism>
<evidence type="ECO:0008006" key="2">
    <source>
        <dbReference type="Google" id="ProtNLM"/>
    </source>
</evidence>
<accession>A0A0S4U484</accession>
<reference evidence="1" key="1">
    <citation type="submission" date="2015-10" db="EMBL/GenBank/DDBJ databases">
        <authorList>
            <person name="Gilbert D.G."/>
        </authorList>
    </citation>
    <scope>NUCLEOTIDE SEQUENCE</scope>
    <source>
        <strain evidence="1">Phyl III-seqv23</strain>
    </source>
</reference>
<evidence type="ECO:0000313" key="1">
    <source>
        <dbReference type="EMBL" id="CUV17015.1"/>
    </source>
</evidence>
<dbReference type="AlphaFoldDB" id="A0A0S4U484"/>
<name>A0A0S4U484_RALSL</name>
<dbReference type="EMBL" id="LN899821">
    <property type="protein sequence ID" value="CUV17015.1"/>
    <property type="molecule type" value="Genomic_DNA"/>
</dbReference>
<gene>
    <name evidence="1" type="ORF">PSS4_v1_210056</name>
</gene>